<accession>A0AAE3RDL1</accession>
<dbReference type="RefSeq" id="WP_314518241.1">
    <property type="nucleotide sequence ID" value="NZ_JASJOU010000018.1"/>
</dbReference>
<proteinExistence type="predicted"/>
<comment type="caution">
    <text evidence="2">The sequence shown here is derived from an EMBL/GenBank/DDBJ whole genome shotgun (WGS) entry which is preliminary data.</text>
</comment>
<reference evidence="2" key="1">
    <citation type="submission" date="2023-05" db="EMBL/GenBank/DDBJ databases">
        <authorList>
            <person name="Zhang X."/>
        </authorList>
    </citation>
    <scope>NUCLEOTIDE SEQUENCE</scope>
    <source>
        <strain evidence="2">BD1B2-1</strain>
    </source>
</reference>
<keyword evidence="1" id="KW-1133">Transmembrane helix</keyword>
<keyword evidence="3" id="KW-1185">Reference proteome</keyword>
<name>A0AAE3RDL1_9BACT</name>
<protein>
    <submittedName>
        <fullName evidence="2">Uncharacterized protein</fullName>
    </submittedName>
</protein>
<keyword evidence="1" id="KW-0472">Membrane</keyword>
<dbReference type="EMBL" id="JASJOU010000018">
    <property type="protein sequence ID" value="MDJ1505808.1"/>
    <property type="molecule type" value="Genomic_DNA"/>
</dbReference>
<feature type="transmembrane region" description="Helical" evidence="1">
    <location>
        <begin position="41"/>
        <end position="59"/>
    </location>
</feature>
<dbReference type="AlphaFoldDB" id="A0AAE3RDL1"/>
<organism evidence="2 3">
    <name type="scientific">Xanthocytophaga agilis</name>
    <dbReference type="NCBI Taxonomy" id="3048010"/>
    <lineage>
        <taxon>Bacteria</taxon>
        <taxon>Pseudomonadati</taxon>
        <taxon>Bacteroidota</taxon>
        <taxon>Cytophagia</taxon>
        <taxon>Cytophagales</taxon>
        <taxon>Rhodocytophagaceae</taxon>
        <taxon>Xanthocytophaga</taxon>
    </lineage>
</organism>
<sequence length="95" mass="10649">MIHIKYEGLRFCINNSLLTISENNSSRWNSAKPIAQENKRLLIMLGTIGIGTVVVSIFGKEKVLGWLDQAAEVKNQQSQKINKLYENKIASTTIS</sequence>
<evidence type="ECO:0000256" key="1">
    <source>
        <dbReference type="SAM" id="Phobius"/>
    </source>
</evidence>
<evidence type="ECO:0000313" key="2">
    <source>
        <dbReference type="EMBL" id="MDJ1505808.1"/>
    </source>
</evidence>
<dbReference type="Proteomes" id="UP001232063">
    <property type="component" value="Unassembled WGS sequence"/>
</dbReference>
<evidence type="ECO:0000313" key="3">
    <source>
        <dbReference type="Proteomes" id="UP001232063"/>
    </source>
</evidence>
<keyword evidence="1" id="KW-0812">Transmembrane</keyword>
<gene>
    <name evidence="2" type="ORF">QNI22_34445</name>
</gene>